<reference evidence="1" key="2">
    <citation type="submission" date="2020-09" db="EMBL/GenBank/DDBJ databases">
        <authorList>
            <person name="Sun Q."/>
            <person name="Sedlacek I."/>
        </authorList>
    </citation>
    <scope>NUCLEOTIDE SEQUENCE</scope>
    <source>
        <strain evidence="1">CCM 8711</strain>
    </source>
</reference>
<accession>A0A917J9P8</accession>
<name>A0A917J9P8_9SPHI</name>
<dbReference type="EMBL" id="BMDO01000002">
    <property type="protein sequence ID" value="GGI49991.1"/>
    <property type="molecule type" value="Genomic_DNA"/>
</dbReference>
<reference evidence="1" key="1">
    <citation type="journal article" date="2014" name="Int. J. Syst. Evol. Microbiol.">
        <title>Complete genome sequence of Corynebacterium casei LMG S-19264T (=DSM 44701T), isolated from a smear-ripened cheese.</title>
        <authorList>
            <consortium name="US DOE Joint Genome Institute (JGI-PGF)"/>
            <person name="Walter F."/>
            <person name="Albersmeier A."/>
            <person name="Kalinowski J."/>
            <person name="Ruckert C."/>
        </authorList>
    </citation>
    <scope>NUCLEOTIDE SEQUENCE</scope>
    <source>
        <strain evidence="1">CCM 8711</strain>
    </source>
</reference>
<sequence>MAKYVEFRRGNRRLFINPELVTGFSTSATNQLETVIYTGEKDKFYAVEHDIDTVKKLLESVNN</sequence>
<evidence type="ECO:0000313" key="1">
    <source>
        <dbReference type="EMBL" id="GGI49991.1"/>
    </source>
</evidence>
<gene>
    <name evidence="1" type="ORF">GCM10011425_12030</name>
</gene>
<organism evidence="1 2">
    <name type="scientific">Mucilaginibacter galii</name>
    <dbReference type="NCBI Taxonomy" id="2005073"/>
    <lineage>
        <taxon>Bacteria</taxon>
        <taxon>Pseudomonadati</taxon>
        <taxon>Bacteroidota</taxon>
        <taxon>Sphingobacteriia</taxon>
        <taxon>Sphingobacteriales</taxon>
        <taxon>Sphingobacteriaceae</taxon>
        <taxon>Mucilaginibacter</taxon>
    </lineage>
</organism>
<proteinExistence type="predicted"/>
<evidence type="ECO:0000313" key="2">
    <source>
        <dbReference type="Proteomes" id="UP000662074"/>
    </source>
</evidence>
<dbReference type="Proteomes" id="UP000662074">
    <property type="component" value="Unassembled WGS sequence"/>
</dbReference>
<dbReference type="AlphaFoldDB" id="A0A917J9P8"/>
<keyword evidence="2" id="KW-1185">Reference proteome</keyword>
<comment type="caution">
    <text evidence="1">The sequence shown here is derived from an EMBL/GenBank/DDBJ whole genome shotgun (WGS) entry which is preliminary data.</text>
</comment>
<dbReference type="RefSeq" id="WP_188414758.1">
    <property type="nucleotide sequence ID" value="NZ_BMDO01000002.1"/>
</dbReference>
<protein>
    <submittedName>
        <fullName evidence="1">Uncharacterized protein</fullName>
    </submittedName>
</protein>